<evidence type="ECO:0000256" key="1">
    <source>
        <dbReference type="ARBA" id="ARBA00001946"/>
    </source>
</evidence>
<evidence type="ECO:0000256" key="2">
    <source>
        <dbReference type="ARBA" id="ARBA00006692"/>
    </source>
</evidence>
<gene>
    <name evidence="22" type="primary">LOC109486371</name>
</gene>
<evidence type="ECO:0000256" key="4">
    <source>
        <dbReference type="ARBA" id="ARBA00022527"/>
    </source>
</evidence>
<feature type="region of interest" description="Disordered" evidence="18">
    <location>
        <begin position="410"/>
        <end position="443"/>
    </location>
</feature>
<proteinExistence type="inferred from homology"/>
<keyword evidence="6" id="KW-0808">Transferase</keyword>
<comment type="similarity">
    <text evidence="2">Belongs to the protein kinase superfamily. CAMK Ser/Thr protein kinase family.</text>
</comment>
<keyword evidence="11" id="KW-0460">Magnesium</keyword>
<evidence type="ECO:0000256" key="19">
    <source>
        <dbReference type="SAM" id="Phobius"/>
    </source>
</evidence>
<evidence type="ECO:0000256" key="3">
    <source>
        <dbReference type="ARBA" id="ARBA00012513"/>
    </source>
</evidence>
<dbReference type="GO" id="GO:0005524">
    <property type="term" value="F:ATP binding"/>
    <property type="evidence" value="ECO:0007669"/>
    <property type="project" value="UniProtKB-UniRule"/>
</dbReference>
<dbReference type="Gene3D" id="1.10.510.10">
    <property type="entry name" value="Transferase(Phosphotransferase) domain 1"/>
    <property type="match status" value="1"/>
</dbReference>
<dbReference type="InterPro" id="IPR011009">
    <property type="entry name" value="Kinase-like_dom_sf"/>
</dbReference>
<dbReference type="InterPro" id="IPR017441">
    <property type="entry name" value="Protein_kinase_ATP_BS"/>
</dbReference>
<evidence type="ECO:0000256" key="12">
    <source>
        <dbReference type="ARBA" id="ARBA00047899"/>
    </source>
</evidence>
<sequence>MSKTTAVVHPSPVLIEKQHLKMGGNHYISSSNHESDLAVTSPDFPRKERKLSPYERVTYDLSNDEKIQKEITLGKRIGFYRLRAEIGSGNFSQVKMGIHALTKEKVAVKILDKTKLDQKTQRLLSREISSMEKLRHPNVIRLYEVVETLTKLHLVMEYAPGGELFTKISTDGKLQEDDARALFAQVVSAVKHMHEQCIIHRDLKAENVFYATPAMVKIGDFGFSTHCRLDETLNTFCGSPPYAAPELFKDESYLGVYVDIWALGVMLYFMVTGLMPFRAETVAKLKKCILEGHYSVPGFVSPSCQALIRNILQPTAVDRLSVQQIMESEWLRGQHFPEPHDDYHLNPADISKENLRHEEHEARMVLRDLGITDQHLEQSRGKDSRSCITGTYRIVLHKVQKKHSQQALTNHMLNGPPQVNRKQSKSAAPKKKETKNSKLCTIL</sequence>
<dbReference type="GO" id="GO:0000226">
    <property type="term" value="P:microtubule cytoskeleton organization"/>
    <property type="evidence" value="ECO:0007669"/>
    <property type="project" value="TreeGrafter"/>
</dbReference>
<dbReference type="FunFam" id="1.10.510.10:FF:000346">
    <property type="entry name" value="Serine/threonine-protein kinase NIM1"/>
    <property type="match status" value="1"/>
</dbReference>
<keyword evidence="7" id="KW-0479">Metal-binding</keyword>
<evidence type="ECO:0000256" key="13">
    <source>
        <dbReference type="ARBA" id="ARBA00048679"/>
    </source>
</evidence>
<dbReference type="AlphaFoldDB" id="A0A6P5AHF0"/>
<evidence type="ECO:0000256" key="6">
    <source>
        <dbReference type="ARBA" id="ARBA00022679"/>
    </source>
</evidence>
<dbReference type="PROSITE" id="PS00107">
    <property type="entry name" value="PROTEIN_KINASE_ATP"/>
    <property type="match status" value="1"/>
</dbReference>
<evidence type="ECO:0000256" key="9">
    <source>
        <dbReference type="ARBA" id="ARBA00022777"/>
    </source>
</evidence>
<dbReference type="KEGG" id="bbel:109486371"/>
<dbReference type="Pfam" id="PF00069">
    <property type="entry name" value="Pkinase"/>
    <property type="match status" value="1"/>
</dbReference>
<evidence type="ECO:0000256" key="8">
    <source>
        <dbReference type="ARBA" id="ARBA00022741"/>
    </source>
</evidence>
<name>A0A6P5AHF0_BRABE</name>
<organism evidence="21 22">
    <name type="scientific">Branchiostoma belcheri</name>
    <name type="common">Amphioxus</name>
    <dbReference type="NCBI Taxonomy" id="7741"/>
    <lineage>
        <taxon>Eukaryota</taxon>
        <taxon>Metazoa</taxon>
        <taxon>Chordata</taxon>
        <taxon>Cephalochordata</taxon>
        <taxon>Leptocardii</taxon>
        <taxon>Amphioxiformes</taxon>
        <taxon>Branchiostomatidae</taxon>
        <taxon>Branchiostoma</taxon>
    </lineage>
</organism>
<evidence type="ECO:0000259" key="20">
    <source>
        <dbReference type="PROSITE" id="PS50011"/>
    </source>
</evidence>
<evidence type="ECO:0000256" key="15">
    <source>
        <dbReference type="ARBA" id="ARBA00080118"/>
    </source>
</evidence>
<evidence type="ECO:0000256" key="14">
    <source>
        <dbReference type="ARBA" id="ARBA00069491"/>
    </source>
</evidence>
<keyword evidence="19" id="KW-0812">Transmembrane</keyword>
<evidence type="ECO:0000256" key="17">
    <source>
        <dbReference type="RuleBase" id="RU000304"/>
    </source>
</evidence>
<evidence type="ECO:0000256" key="10">
    <source>
        <dbReference type="ARBA" id="ARBA00022840"/>
    </source>
</evidence>
<keyword evidence="21" id="KW-1185">Reference proteome</keyword>
<keyword evidence="5" id="KW-0597">Phosphoprotein</keyword>
<dbReference type="EC" id="2.7.11.1" evidence="3"/>
<evidence type="ECO:0000256" key="7">
    <source>
        <dbReference type="ARBA" id="ARBA00022723"/>
    </source>
</evidence>
<keyword evidence="19" id="KW-1133">Transmembrane helix</keyword>
<dbReference type="SMART" id="SM00220">
    <property type="entry name" value="S_TKc"/>
    <property type="match status" value="1"/>
</dbReference>
<comment type="cofactor">
    <cofactor evidence="1">
        <name>Mg(2+)</name>
        <dbReference type="ChEBI" id="CHEBI:18420"/>
    </cofactor>
</comment>
<evidence type="ECO:0000313" key="21">
    <source>
        <dbReference type="Proteomes" id="UP000515135"/>
    </source>
</evidence>
<dbReference type="Proteomes" id="UP000515135">
    <property type="component" value="Unplaced"/>
</dbReference>
<dbReference type="PANTHER" id="PTHR24346:SF49">
    <property type="entry name" value="NIM1 SERINE_THREONINE PROTEIN KINASE"/>
    <property type="match status" value="1"/>
</dbReference>
<feature type="binding site" evidence="16">
    <location>
        <position position="109"/>
    </location>
    <ligand>
        <name>ATP</name>
        <dbReference type="ChEBI" id="CHEBI:30616"/>
    </ligand>
</feature>
<feature type="transmembrane region" description="Helical" evidence="19">
    <location>
        <begin position="254"/>
        <end position="277"/>
    </location>
</feature>
<dbReference type="RefSeq" id="XP_019645759.1">
    <property type="nucleotide sequence ID" value="XM_019790200.1"/>
</dbReference>
<dbReference type="GO" id="GO:0050321">
    <property type="term" value="F:tau-protein kinase activity"/>
    <property type="evidence" value="ECO:0007669"/>
    <property type="project" value="TreeGrafter"/>
</dbReference>
<dbReference type="GO" id="GO:0046872">
    <property type="term" value="F:metal ion binding"/>
    <property type="evidence" value="ECO:0007669"/>
    <property type="project" value="UniProtKB-KW"/>
</dbReference>
<dbReference type="InterPro" id="IPR008271">
    <property type="entry name" value="Ser/Thr_kinase_AS"/>
</dbReference>
<accession>A0A6P5AHF0</accession>
<dbReference type="PROSITE" id="PS50011">
    <property type="entry name" value="PROTEIN_KINASE_DOM"/>
    <property type="match status" value="1"/>
</dbReference>
<dbReference type="SUPFAM" id="SSF56112">
    <property type="entry name" value="Protein kinase-like (PK-like)"/>
    <property type="match status" value="1"/>
</dbReference>
<keyword evidence="8 16" id="KW-0547">Nucleotide-binding</keyword>
<dbReference type="GeneID" id="109486371"/>
<protein>
    <recommendedName>
        <fullName evidence="14">Serine/threonine-protein kinase NIM1</fullName>
        <ecNumber evidence="3">2.7.11.1</ecNumber>
    </recommendedName>
    <alternativeName>
        <fullName evidence="15">NIM1 serine/threonine-protein kinase</fullName>
    </alternativeName>
</protein>
<comment type="catalytic activity">
    <reaction evidence="12">
        <text>L-threonyl-[protein] + ATP = O-phospho-L-threonyl-[protein] + ADP + H(+)</text>
        <dbReference type="Rhea" id="RHEA:46608"/>
        <dbReference type="Rhea" id="RHEA-COMP:11060"/>
        <dbReference type="Rhea" id="RHEA-COMP:11605"/>
        <dbReference type="ChEBI" id="CHEBI:15378"/>
        <dbReference type="ChEBI" id="CHEBI:30013"/>
        <dbReference type="ChEBI" id="CHEBI:30616"/>
        <dbReference type="ChEBI" id="CHEBI:61977"/>
        <dbReference type="ChEBI" id="CHEBI:456216"/>
        <dbReference type="EC" id="2.7.11.1"/>
    </reaction>
</comment>
<comment type="catalytic activity">
    <reaction evidence="13">
        <text>L-seryl-[protein] + ATP = O-phospho-L-seryl-[protein] + ADP + H(+)</text>
        <dbReference type="Rhea" id="RHEA:17989"/>
        <dbReference type="Rhea" id="RHEA-COMP:9863"/>
        <dbReference type="Rhea" id="RHEA-COMP:11604"/>
        <dbReference type="ChEBI" id="CHEBI:15378"/>
        <dbReference type="ChEBI" id="CHEBI:29999"/>
        <dbReference type="ChEBI" id="CHEBI:30616"/>
        <dbReference type="ChEBI" id="CHEBI:83421"/>
        <dbReference type="ChEBI" id="CHEBI:456216"/>
        <dbReference type="EC" id="2.7.11.1"/>
    </reaction>
</comment>
<evidence type="ECO:0000256" key="5">
    <source>
        <dbReference type="ARBA" id="ARBA00022553"/>
    </source>
</evidence>
<reference evidence="22" key="1">
    <citation type="submission" date="2025-08" db="UniProtKB">
        <authorList>
            <consortium name="RefSeq"/>
        </authorList>
    </citation>
    <scope>IDENTIFICATION</scope>
    <source>
        <tissue evidence="22">Gonad</tissue>
    </source>
</reference>
<dbReference type="PROSITE" id="PS00108">
    <property type="entry name" value="PROTEIN_KINASE_ST"/>
    <property type="match status" value="1"/>
</dbReference>
<keyword evidence="19" id="KW-0472">Membrane</keyword>
<evidence type="ECO:0000256" key="16">
    <source>
        <dbReference type="PROSITE-ProRule" id="PRU10141"/>
    </source>
</evidence>
<dbReference type="InterPro" id="IPR049571">
    <property type="entry name" value="NIM1K_STKc"/>
</dbReference>
<dbReference type="GO" id="GO:0005737">
    <property type="term" value="C:cytoplasm"/>
    <property type="evidence" value="ECO:0007669"/>
    <property type="project" value="TreeGrafter"/>
</dbReference>
<feature type="domain" description="Protein kinase" evidence="20">
    <location>
        <begin position="80"/>
        <end position="331"/>
    </location>
</feature>
<keyword evidence="4 17" id="KW-0723">Serine/threonine-protein kinase</keyword>
<dbReference type="OrthoDB" id="193931at2759"/>
<keyword evidence="10 16" id="KW-0067">ATP-binding</keyword>
<evidence type="ECO:0000256" key="18">
    <source>
        <dbReference type="SAM" id="MobiDB-lite"/>
    </source>
</evidence>
<dbReference type="GO" id="GO:0035556">
    <property type="term" value="P:intracellular signal transduction"/>
    <property type="evidence" value="ECO:0007669"/>
    <property type="project" value="TreeGrafter"/>
</dbReference>
<evidence type="ECO:0000256" key="11">
    <source>
        <dbReference type="ARBA" id="ARBA00022842"/>
    </source>
</evidence>
<keyword evidence="9" id="KW-0418">Kinase</keyword>
<evidence type="ECO:0000313" key="22">
    <source>
        <dbReference type="RefSeq" id="XP_019645759.1"/>
    </source>
</evidence>
<dbReference type="FunFam" id="3.30.200.20:FF:000003">
    <property type="entry name" value="Non-specific serine/threonine protein kinase"/>
    <property type="match status" value="1"/>
</dbReference>
<dbReference type="PANTHER" id="PTHR24346">
    <property type="entry name" value="MAP/MICROTUBULE AFFINITY-REGULATING KINASE"/>
    <property type="match status" value="1"/>
</dbReference>
<dbReference type="InterPro" id="IPR000719">
    <property type="entry name" value="Prot_kinase_dom"/>
</dbReference>
<dbReference type="CDD" id="cd14075">
    <property type="entry name" value="STKc_NIM1"/>
    <property type="match status" value="1"/>
</dbReference>